<feature type="transmembrane region" description="Helical" evidence="1">
    <location>
        <begin position="236"/>
        <end position="254"/>
    </location>
</feature>
<keyword evidence="1" id="KW-0472">Membrane</keyword>
<proteinExistence type="predicted"/>
<dbReference type="OrthoDB" id="9792847at2"/>
<comment type="caution">
    <text evidence="2">The sequence shown here is derived from an EMBL/GenBank/DDBJ whole genome shotgun (WGS) entry which is preliminary data.</text>
</comment>
<keyword evidence="1" id="KW-0812">Transmembrane</keyword>
<feature type="transmembrane region" description="Helical" evidence="1">
    <location>
        <begin position="86"/>
        <end position="102"/>
    </location>
</feature>
<feature type="transmembrane region" description="Helical" evidence="1">
    <location>
        <begin position="300"/>
        <end position="320"/>
    </location>
</feature>
<feature type="transmembrane region" description="Helical" evidence="1">
    <location>
        <begin position="275"/>
        <end position="294"/>
    </location>
</feature>
<name>A0A557S0E9_9GAMM</name>
<keyword evidence="3" id="KW-1185">Reference proteome</keyword>
<accession>A0A557S0E9</accession>
<evidence type="ECO:0000313" key="2">
    <source>
        <dbReference type="EMBL" id="TVO70818.1"/>
    </source>
</evidence>
<keyword evidence="1" id="KW-1133">Transmembrane helix</keyword>
<dbReference type="PANTHER" id="PTHR35337">
    <property type="entry name" value="SLR1478 PROTEIN"/>
    <property type="match status" value="1"/>
</dbReference>
<feature type="transmembrane region" description="Helical" evidence="1">
    <location>
        <begin position="108"/>
        <end position="129"/>
    </location>
</feature>
<evidence type="ECO:0000313" key="3">
    <source>
        <dbReference type="Proteomes" id="UP000316649"/>
    </source>
</evidence>
<dbReference type="PANTHER" id="PTHR35337:SF1">
    <property type="entry name" value="SLR1478 PROTEIN"/>
    <property type="match status" value="1"/>
</dbReference>
<dbReference type="Pfam" id="PF01944">
    <property type="entry name" value="SpoIIM"/>
    <property type="match status" value="1"/>
</dbReference>
<organism evidence="2 3">
    <name type="scientific">Sedimenticola selenatireducens</name>
    <dbReference type="NCBI Taxonomy" id="191960"/>
    <lineage>
        <taxon>Bacteria</taxon>
        <taxon>Pseudomonadati</taxon>
        <taxon>Pseudomonadota</taxon>
        <taxon>Gammaproteobacteria</taxon>
        <taxon>Chromatiales</taxon>
        <taxon>Sedimenticolaceae</taxon>
        <taxon>Sedimenticola</taxon>
    </lineage>
</organism>
<protein>
    <submittedName>
        <fullName evidence="2">Stage II sporulation protein M</fullName>
    </submittedName>
</protein>
<dbReference type="EMBL" id="VMNH01000023">
    <property type="protein sequence ID" value="TVO70818.1"/>
    <property type="molecule type" value="Genomic_DNA"/>
</dbReference>
<dbReference type="InterPro" id="IPR002798">
    <property type="entry name" value="SpoIIM-like"/>
</dbReference>
<feature type="transmembrane region" description="Helical" evidence="1">
    <location>
        <begin position="192"/>
        <end position="216"/>
    </location>
</feature>
<gene>
    <name evidence="2" type="ORF">FHP88_15280</name>
</gene>
<dbReference type="RefSeq" id="WP_144359955.1">
    <property type="nucleotide sequence ID" value="NZ_VMNH01000023.1"/>
</dbReference>
<sequence>MRQRAFEQHHRDDWEQLRHVLNDLDRPRRKRQLNSVATGCLPKLYRAVCNHYALVCSRHYSPALEMELHELIVRGHRHLYKGRGAHLWRLVIFVSVGFPQVFRKHIAYFWIATFLLLAPGLLVGGYCYFNSELIYSVMDDAQVAQMEAMYDPSNRKPGRALDRSAETDMLMFGHYISNNIGIGFRTFAGGMLFGIGSMLLLLFNGVFIGAVAGHLTRMGYQDTFWPFVSGHGSFELTAIVICGASGLMLGHALIAPGQRTRIESLKWRAADALKLVMGAALMLLVAAFIEAFWSSSDAAIVVKYSVAAILWLFVALYLGFAGRGSHGAG</sequence>
<reference evidence="2 3" key="1">
    <citation type="submission" date="2019-07" db="EMBL/GenBank/DDBJ databases">
        <title>The pathways for chlorine oxyanion respiration interact through the shared metabolite chlorate.</title>
        <authorList>
            <person name="Barnum T.P."/>
            <person name="Cheng Y."/>
            <person name="Hill K.A."/>
            <person name="Lucas L.N."/>
            <person name="Carlson H.K."/>
            <person name="Coates J.D."/>
        </authorList>
    </citation>
    <scope>NUCLEOTIDE SEQUENCE [LARGE SCALE GENOMIC DNA]</scope>
    <source>
        <strain evidence="2 3">BK-1</strain>
    </source>
</reference>
<evidence type="ECO:0000256" key="1">
    <source>
        <dbReference type="SAM" id="Phobius"/>
    </source>
</evidence>
<dbReference type="Proteomes" id="UP000316649">
    <property type="component" value="Unassembled WGS sequence"/>
</dbReference>
<dbReference type="AlphaFoldDB" id="A0A557S0E9"/>